<dbReference type="KEGG" id="pfl:PFL_2289"/>
<proteinExistence type="predicted"/>
<organism evidence="2 3">
    <name type="scientific">Pseudomonas fluorescens (strain ATCC BAA-477 / NRRL B-23932 / Pf-5)</name>
    <dbReference type="NCBI Taxonomy" id="220664"/>
    <lineage>
        <taxon>Bacteria</taxon>
        <taxon>Pseudomonadati</taxon>
        <taxon>Pseudomonadota</taxon>
        <taxon>Gammaproteobacteria</taxon>
        <taxon>Pseudomonadales</taxon>
        <taxon>Pseudomonadaceae</taxon>
        <taxon>Pseudomonas</taxon>
    </lineage>
</organism>
<feature type="region of interest" description="Disordered" evidence="1">
    <location>
        <begin position="73"/>
        <end position="95"/>
    </location>
</feature>
<dbReference type="EMBL" id="CP000076">
    <property type="protein sequence ID" value="AAY91562.1"/>
    <property type="molecule type" value="Genomic_DNA"/>
</dbReference>
<dbReference type="STRING" id="220664.PFL_2289"/>
<feature type="compositionally biased region" description="Low complexity" evidence="1">
    <location>
        <begin position="86"/>
        <end position="95"/>
    </location>
</feature>
<dbReference type="Proteomes" id="UP000008540">
    <property type="component" value="Chromosome"/>
</dbReference>
<name>Q4KED7_PSEF5</name>
<protein>
    <submittedName>
        <fullName evidence="2">Uncharacterized protein</fullName>
    </submittedName>
</protein>
<dbReference type="HOGENOM" id="CLU_1377131_0_0_6"/>
<gene>
    <name evidence="2" type="ordered locus">PFL_2289</name>
</gene>
<evidence type="ECO:0000256" key="1">
    <source>
        <dbReference type="SAM" id="MobiDB-lite"/>
    </source>
</evidence>
<accession>Q4KED7</accession>
<reference evidence="2 3" key="1">
    <citation type="journal article" date="2005" name="Nat. Biotechnol.">
        <title>Complete genome sequence of the plant commensal Pseudomonas fluorescens Pf-5.</title>
        <authorList>
            <person name="Paulsen I.T."/>
            <person name="Press C.M."/>
            <person name="Ravel J."/>
            <person name="Kobayashi D.Y."/>
            <person name="Myers G.S."/>
            <person name="Mavrodi D.V."/>
            <person name="DeBoy R.T."/>
            <person name="Seshadri R."/>
            <person name="Ren Q."/>
            <person name="Madupu R."/>
            <person name="Dodson R.J."/>
            <person name="Durkin A.S."/>
            <person name="Brinkac L.M."/>
            <person name="Daugherty S.C."/>
            <person name="Sullivan S.A."/>
            <person name="Rosovitz M.J."/>
            <person name="Gwinn M.L."/>
            <person name="Zhou L."/>
            <person name="Schneider D.J."/>
            <person name="Cartinhour S.W."/>
            <person name="Nelson W.C."/>
            <person name="Weidman J."/>
            <person name="Watkins K."/>
            <person name="Tran K."/>
            <person name="Khouri H."/>
            <person name="Pierson E.A."/>
            <person name="Pierson L.S.III."/>
            <person name="Thomashow L.S."/>
            <person name="Loper J.E."/>
        </authorList>
    </citation>
    <scope>NUCLEOTIDE SEQUENCE [LARGE SCALE GENOMIC DNA]</scope>
    <source>
        <strain evidence="3">ATCC BAA-477 / NRRL B-23932 / Pf-5</strain>
    </source>
</reference>
<dbReference type="AlphaFoldDB" id="Q4KED7"/>
<evidence type="ECO:0000313" key="3">
    <source>
        <dbReference type="Proteomes" id="UP000008540"/>
    </source>
</evidence>
<evidence type="ECO:0000313" key="2">
    <source>
        <dbReference type="EMBL" id="AAY91562.1"/>
    </source>
</evidence>
<sequence>MREYTFAHWTEASMSALAPGDFAGTGTHKPARLLCAWAQVVSWKGWMLRAGLLGLLALDPLLCIAQTTAVKQPPGPATLPGNTPGSESAASASVAATPGDNGVAVNATCNLPLKPSAGKVVEIYWTQGPENRRVVGREADHYVDLNLIVRTVGYRPGECIEATIQSENAADEIADRIKKIVLRGKVDDTGMAYFKTPLKDYTLNLQGSEPP</sequence>